<feature type="domain" description="DEAD-box RNA helicase Q" evidence="11">
    <location>
        <begin position="38"/>
        <end position="66"/>
    </location>
</feature>
<keyword evidence="3 7" id="KW-0378">Hydrolase</keyword>
<evidence type="ECO:0000313" key="12">
    <source>
        <dbReference type="EMBL" id="CRK89080.1"/>
    </source>
</evidence>
<proteinExistence type="inferred from homology"/>
<dbReference type="GO" id="GO:0005829">
    <property type="term" value="C:cytosol"/>
    <property type="evidence" value="ECO:0007669"/>
    <property type="project" value="TreeGrafter"/>
</dbReference>
<dbReference type="Proteomes" id="UP000183832">
    <property type="component" value="Unassembled WGS sequence"/>
</dbReference>
<feature type="domain" description="Helicase C-terminal" evidence="10">
    <location>
        <begin position="275"/>
        <end position="421"/>
    </location>
</feature>
<dbReference type="Pfam" id="PF00270">
    <property type="entry name" value="DEAD"/>
    <property type="match status" value="1"/>
</dbReference>
<feature type="domain" description="Helicase ATP-binding" evidence="9">
    <location>
        <begin position="69"/>
        <end position="240"/>
    </location>
</feature>
<evidence type="ECO:0000256" key="8">
    <source>
        <dbReference type="SAM" id="MobiDB-lite"/>
    </source>
</evidence>
<dbReference type="InterPro" id="IPR001650">
    <property type="entry name" value="Helicase_C-like"/>
</dbReference>
<dbReference type="SUPFAM" id="SSF52540">
    <property type="entry name" value="P-loop containing nucleoside triphosphate hydrolases"/>
    <property type="match status" value="1"/>
</dbReference>
<evidence type="ECO:0000256" key="3">
    <source>
        <dbReference type="ARBA" id="ARBA00022801"/>
    </source>
</evidence>
<dbReference type="STRING" id="568069.A0A1J1HLX8"/>
<dbReference type="GO" id="GO:0010468">
    <property type="term" value="P:regulation of gene expression"/>
    <property type="evidence" value="ECO:0007669"/>
    <property type="project" value="UniProtKB-ARBA"/>
</dbReference>
<evidence type="ECO:0000256" key="4">
    <source>
        <dbReference type="ARBA" id="ARBA00022806"/>
    </source>
</evidence>
<dbReference type="OrthoDB" id="434041at2759"/>
<keyword evidence="4 7" id="KW-0347">Helicase</keyword>
<dbReference type="AlphaFoldDB" id="A0A1J1HLX8"/>
<evidence type="ECO:0000256" key="6">
    <source>
        <dbReference type="PROSITE-ProRule" id="PRU00552"/>
    </source>
</evidence>
<dbReference type="InterPro" id="IPR000629">
    <property type="entry name" value="RNA-helicase_DEAD-box_CS"/>
</dbReference>
<name>A0A1J1HLX8_9DIPT</name>
<dbReference type="Gene3D" id="3.40.50.300">
    <property type="entry name" value="P-loop containing nucleotide triphosphate hydrolases"/>
    <property type="match status" value="2"/>
</dbReference>
<sequence length="666" mass="76654">MSSTISEQSNGNKENFSQNSKDNKEIQHTADIYVTEDHSFSNFMLSNKLLKSLKRMNFLKPSPIQLKVIPLAKCGLDMIIQAKSGTGKTLAFTICIMENYDENLKFPQSLVLIPTREIAVQIVNVMNELGSNVKYFKAHEFIGGIDISNDRKNIQTTKVVIGTPGRILHLIKNEVFNISNLKSLVLDEADKLLESGQMAKDVKSILKLMHKKIQIIATTATVTTELETIMKNVMKNPIGITPKHEIPVLLGIKQFVKILPREDDNICLMNSKIDELNKIFTRIAFKQCLLFTDSQSKTESYGHYLRKRGWKNEVINGAQEQSQRLKVLDKLVKFKCRILITTDLMARGIDIENINLIINLDLPYDCFTYLHRIGRAGRFGTYGVAITFINGEEDVEKFQKILGDIGGSKLKALKYPDESIAYDFWDFKQDSEKILQTISSISQQDEDDEQENETEADKIAKYNLTLLEITKKLVDNEKKPNFDFNVEEILKDYEQNSEDSVNNKNYQSTLNGKDHSNEENIFLQTIEELNLYENGEKNLQKYIPIVNTSVKEERQVIFQRTSQENNDEMLSESSENKEIDIEISCEDDDESEKNLSTKFDKLSKQNRKTKAHNKVFASENTSSQMNSSNFKYLNYHHYVSENYKQWENIFNFQLANIQSYVQNVRK</sequence>
<keyword evidence="2 7" id="KW-0547">Nucleotide-binding</keyword>
<gene>
    <name evidence="12" type="ORF">CLUMA_CG002569</name>
</gene>
<evidence type="ECO:0000259" key="9">
    <source>
        <dbReference type="PROSITE" id="PS51192"/>
    </source>
</evidence>
<evidence type="ECO:0000256" key="5">
    <source>
        <dbReference type="ARBA" id="ARBA00022840"/>
    </source>
</evidence>
<dbReference type="PROSITE" id="PS00039">
    <property type="entry name" value="DEAD_ATP_HELICASE"/>
    <property type="match status" value="1"/>
</dbReference>
<feature type="region of interest" description="Disordered" evidence="8">
    <location>
        <begin position="1"/>
        <end position="22"/>
    </location>
</feature>
<dbReference type="InterPro" id="IPR027417">
    <property type="entry name" value="P-loop_NTPase"/>
</dbReference>
<dbReference type="PANTHER" id="PTHR47959">
    <property type="entry name" value="ATP-DEPENDENT RNA HELICASE RHLE-RELATED"/>
    <property type="match status" value="1"/>
</dbReference>
<keyword evidence="13" id="KW-1185">Reference proteome</keyword>
<evidence type="ECO:0000256" key="7">
    <source>
        <dbReference type="RuleBase" id="RU000492"/>
    </source>
</evidence>
<dbReference type="InterPro" id="IPR011545">
    <property type="entry name" value="DEAD/DEAH_box_helicase_dom"/>
</dbReference>
<dbReference type="InterPro" id="IPR050079">
    <property type="entry name" value="DEAD_box_RNA_helicase"/>
</dbReference>
<dbReference type="EMBL" id="CVRI01000010">
    <property type="protein sequence ID" value="CRK89080.1"/>
    <property type="molecule type" value="Genomic_DNA"/>
</dbReference>
<dbReference type="Pfam" id="PF00271">
    <property type="entry name" value="Helicase_C"/>
    <property type="match status" value="1"/>
</dbReference>
<evidence type="ECO:0000259" key="11">
    <source>
        <dbReference type="PROSITE" id="PS51195"/>
    </source>
</evidence>
<dbReference type="GO" id="GO:0005524">
    <property type="term" value="F:ATP binding"/>
    <property type="evidence" value="ECO:0007669"/>
    <property type="project" value="UniProtKB-KW"/>
</dbReference>
<evidence type="ECO:0000256" key="2">
    <source>
        <dbReference type="ARBA" id="ARBA00022741"/>
    </source>
</evidence>
<organism evidence="12 13">
    <name type="scientific">Clunio marinus</name>
    <dbReference type="NCBI Taxonomy" id="568069"/>
    <lineage>
        <taxon>Eukaryota</taxon>
        <taxon>Metazoa</taxon>
        <taxon>Ecdysozoa</taxon>
        <taxon>Arthropoda</taxon>
        <taxon>Hexapoda</taxon>
        <taxon>Insecta</taxon>
        <taxon>Pterygota</taxon>
        <taxon>Neoptera</taxon>
        <taxon>Endopterygota</taxon>
        <taxon>Diptera</taxon>
        <taxon>Nematocera</taxon>
        <taxon>Chironomoidea</taxon>
        <taxon>Chironomidae</taxon>
        <taxon>Clunio</taxon>
    </lineage>
</organism>
<dbReference type="EC" id="3.6.4.13" evidence="1"/>
<dbReference type="InterPro" id="IPR014014">
    <property type="entry name" value="RNA_helicase_DEAD_Q_motif"/>
</dbReference>
<dbReference type="InterPro" id="IPR014001">
    <property type="entry name" value="Helicase_ATP-bd"/>
</dbReference>
<dbReference type="SMART" id="SM00490">
    <property type="entry name" value="HELICc"/>
    <property type="match status" value="1"/>
</dbReference>
<dbReference type="PROSITE" id="PS51192">
    <property type="entry name" value="HELICASE_ATP_BIND_1"/>
    <property type="match status" value="1"/>
</dbReference>
<evidence type="ECO:0000313" key="13">
    <source>
        <dbReference type="Proteomes" id="UP000183832"/>
    </source>
</evidence>
<dbReference type="GO" id="GO:0016787">
    <property type="term" value="F:hydrolase activity"/>
    <property type="evidence" value="ECO:0007669"/>
    <property type="project" value="UniProtKB-KW"/>
</dbReference>
<keyword evidence="5 7" id="KW-0067">ATP-binding</keyword>
<dbReference type="GO" id="GO:0003676">
    <property type="term" value="F:nucleic acid binding"/>
    <property type="evidence" value="ECO:0007669"/>
    <property type="project" value="InterPro"/>
</dbReference>
<dbReference type="CDD" id="cd18787">
    <property type="entry name" value="SF2_C_DEAD"/>
    <property type="match status" value="1"/>
</dbReference>
<dbReference type="GO" id="GO:0003724">
    <property type="term" value="F:RNA helicase activity"/>
    <property type="evidence" value="ECO:0007669"/>
    <property type="project" value="UniProtKB-EC"/>
</dbReference>
<feature type="compositionally biased region" description="Polar residues" evidence="8">
    <location>
        <begin position="1"/>
        <end position="20"/>
    </location>
</feature>
<feature type="short sequence motif" description="Q motif" evidence="6">
    <location>
        <begin position="38"/>
        <end position="66"/>
    </location>
</feature>
<protein>
    <recommendedName>
        <fullName evidence="1">RNA helicase</fullName>
        <ecNumber evidence="1">3.6.4.13</ecNumber>
    </recommendedName>
</protein>
<dbReference type="PROSITE" id="PS51195">
    <property type="entry name" value="Q_MOTIF"/>
    <property type="match status" value="1"/>
</dbReference>
<evidence type="ECO:0000256" key="1">
    <source>
        <dbReference type="ARBA" id="ARBA00012552"/>
    </source>
</evidence>
<dbReference type="PROSITE" id="PS51194">
    <property type="entry name" value="HELICASE_CTER"/>
    <property type="match status" value="1"/>
</dbReference>
<comment type="similarity">
    <text evidence="7">Belongs to the DEAD box helicase family.</text>
</comment>
<reference evidence="12 13" key="1">
    <citation type="submission" date="2015-04" db="EMBL/GenBank/DDBJ databases">
        <authorList>
            <person name="Syromyatnikov M.Y."/>
            <person name="Popov V.N."/>
        </authorList>
    </citation>
    <scope>NUCLEOTIDE SEQUENCE [LARGE SCALE GENOMIC DNA]</scope>
</reference>
<evidence type="ECO:0000259" key="10">
    <source>
        <dbReference type="PROSITE" id="PS51194"/>
    </source>
</evidence>
<accession>A0A1J1HLX8</accession>
<dbReference type="PANTHER" id="PTHR47959:SF1">
    <property type="entry name" value="ATP-DEPENDENT RNA HELICASE DBPA"/>
    <property type="match status" value="1"/>
</dbReference>
<dbReference type="SMART" id="SM00487">
    <property type="entry name" value="DEXDc"/>
    <property type="match status" value="1"/>
</dbReference>